<accession>A0A5J4RPX6</accession>
<sequence length="228" mass="26929">MSLKTAYLISSYLAPVEYYTKLLKYDNVYIEQYDHYMKQTYRNRCTIAAPYGTSALSIPVVHAGNMKCLMKDVRISGHGNWQHVHWNAIEFAYNSTPYFEYYKDDFRPFYENKYTFLVDFNEELCNLICKLIDIAPATKRTAKYKTDCLPDNELDFRRIIHPKKDFRTEDPEFVPCLYYQVFENRRGFIPNLSIIDLLFNMGPESLLILLKSIDNTPLEAERLPLPLH</sequence>
<comment type="caution">
    <text evidence="1">The sequence shown here is derived from an EMBL/GenBank/DDBJ whole genome shotgun (WGS) entry which is preliminary data.</text>
</comment>
<dbReference type="AlphaFoldDB" id="A0A5J4RPX6"/>
<gene>
    <name evidence="1" type="ORF">EZS27_016581</name>
</gene>
<dbReference type="Pfam" id="PF08889">
    <property type="entry name" value="WbqC"/>
    <property type="match status" value="1"/>
</dbReference>
<evidence type="ECO:0000313" key="1">
    <source>
        <dbReference type="EMBL" id="KAA6335153.1"/>
    </source>
</evidence>
<dbReference type="EMBL" id="SNRY01000921">
    <property type="protein sequence ID" value="KAA6335153.1"/>
    <property type="molecule type" value="Genomic_DNA"/>
</dbReference>
<reference evidence="1" key="1">
    <citation type="submission" date="2019-03" db="EMBL/GenBank/DDBJ databases">
        <title>Single cell metagenomics reveals metabolic interactions within the superorganism composed of flagellate Streblomastix strix and complex community of Bacteroidetes bacteria on its surface.</title>
        <authorList>
            <person name="Treitli S.C."/>
            <person name="Kolisko M."/>
            <person name="Husnik F."/>
            <person name="Keeling P."/>
            <person name="Hampl V."/>
        </authorList>
    </citation>
    <scope>NUCLEOTIDE SEQUENCE</scope>
    <source>
        <strain evidence="1">STM</strain>
    </source>
</reference>
<protein>
    <recommendedName>
        <fullName evidence="2">WbqC-like protein family protein</fullName>
    </recommendedName>
</protein>
<proteinExistence type="predicted"/>
<dbReference type="InterPro" id="IPR014985">
    <property type="entry name" value="WbqC"/>
</dbReference>
<organism evidence="1">
    <name type="scientific">termite gut metagenome</name>
    <dbReference type="NCBI Taxonomy" id="433724"/>
    <lineage>
        <taxon>unclassified sequences</taxon>
        <taxon>metagenomes</taxon>
        <taxon>organismal metagenomes</taxon>
    </lineage>
</organism>
<evidence type="ECO:0008006" key="2">
    <source>
        <dbReference type="Google" id="ProtNLM"/>
    </source>
</evidence>
<name>A0A5J4RPX6_9ZZZZ</name>